<sequence length="62" mass="7202">MDEEITWEISSGQPAIADKVEKMAFVEEVPITDDMGQGQRLFASNYNEMRSMLLKYKLMKTR</sequence>
<evidence type="ECO:0000313" key="2">
    <source>
        <dbReference type="Proteomes" id="UP000215509"/>
    </source>
</evidence>
<reference evidence="1 2" key="1">
    <citation type="submission" date="2017-07" db="EMBL/GenBank/DDBJ databases">
        <title>Genome sequencing and assembly of Paenibacillus rigui.</title>
        <authorList>
            <person name="Mayilraj S."/>
        </authorList>
    </citation>
    <scope>NUCLEOTIDE SEQUENCE [LARGE SCALE GENOMIC DNA]</scope>
    <source>
        <strain evidence="1 2">JCM 16352</strain>
    </source>
</reference>
<dbReference type="EMBL" id="NMQW01000036">
    <property type="protein sequence ID" value="OXM83968.1"/>
    <property type="molecule type" value="Genomic_DNA"/>
</dbReference>
<organism evidence="1 2">
    <name type="scientific">Paenibacillus rigui</name>
    <dbReference type="NCBI Taxonomy" id="554312"/>
    <lineage>
        <taxon>Bacteria</taxon>
        <taxon>Bacillati</taxon>
        <taxon>Bacillota</taxon>
        <taxon>Bacilli</taxon>
        <taxon>Bacillales</taxon>
        <taxon>Paenibacillaceae</taxon>
        <taxon>Paenibacillus</taxon>
    </lineage>
</organism>
<proteinExistence type="predicted"/>
<accession>A0A229UKI3</accession>
<gene>
    <name evidence="1" type="ORF">CF651_22915</name>
</gene>
<dbReference type="RefSeq" id="WP_094017214.1">
    <property type="nucleotide sequence ID" value="NZ_NMQW01000036.1"/>
</dbReference>
<dbReference type="Proteomes" id="UP000215509">
    <property type="component" value="Unassembled WGS sequence"/>
</dbReference>
<evidence type="ECO:0000313" key="1">
    <source>
        <dbReference type="EMBL" id="OXM83968.1"/>
    </source>
</evidence>
<comment type="caution">
    <text evidence="1">The sequence shown here is derived from an EMBL/GenBank/DDBJ whole genome shotgun (WGS) entry which is preliminary data.</text>
</comment>
<keyword evidence="2" id="KW-1185">Reference proteome</keyword>
<protein>
    <submittedName>
        <fullName evidence="1">Uncharacterized protein</fullName>
    </submittedName>
</protein>
<name>A0A229UKI3_9BACL</name>
<dbReference type="AlphaFoldDB" id="A0A229UKI3"/>